<dbReference type="CDD" id="cd00882">
    <property type="entry name" value="Ras_like_GTPase"/>
    <property type="match status" value="1"/>
</dbReference>
<dbReference type="AlphaFoldDB" id="A0A226EBB2"/>
<sequence>MDGEKNVVIFGESGSGKSSIVNLLLGKPVAQVSDRAVGCTFEFSKYTAPNYNLFDTVGLSEGSEGTVSQKFAVNQLINLLKSLENGVSLLVFVMEKGRIKKSLDENYKLFVEAICMGKVPVVLVITHCEMEPVLGKWWEDNRQYFDKYRMTFTSVVCGCSMNPEMAPALMQPMVKSLNDTTVAQLSKAISSSMLVPGWKVKGGWKTLLQTILRRIVKIICIFLQLPDVNLFAGSELSFEDRLFVYFKGQGYDELLSKQMAKDIANVV</sequence>
<keyword evidence="3" id="KW-1185">Reference proteome</keyword>
<feature type="domain" description="G" evidence="1">
    <location>
        <begin position="6"/>
        <end position="126"/>
    </location>
</feature>
<dbReference type="Proteomes" id="UP000198287">
    <property type="component" value="Unassembled WGS sequence"/>
</dbReference>
<dbReference type="Gene3D" id="3.40.50.300">
    <property type="entry name" value="P-loop containing nucleotide triphosphate hydrolases"/>
    <property type="match status" value="1"/>
</dbReference>
<dbReference type="InterPro" id="IPR025662">
    <property type="entry name" value="Sigma_54_int_dom_ATP-bd_1"/>
</dbReference>
<dbReference type="Pfam" id="PF01926">
    <property type="entry name" value="MMR_HSR1"/>
    <property type="match status" value="1"/>
</dbReference>
<dbReference type="InterPro" id="IPR027417">
    <property type="entry name" value="P-loop_NTPase"/>
</dbReference>
<name>A0A226EBB2_FOLCA</name>
<dbReference type="GO" id="GO:0005525">
    <property type="term" value="F:GTP binding"/>
    <property type="evidence" value="ECO:0007669"/>
    <property type="project" value="InterPro"/>
</dbReference>
<dbReference type="STRING" id="158441.A0A226EBB2"/>
<evidence type="ECO:0000259" key="1">
    <source>
        <dbReference type="Pfam" id="PF01926"/>
    </source>
</evidence>
<reference evidence="2 3" key="1">
    <citation type="submission" date="2015-12" db="EMBL/GenBank/DDBJ databases">
        <title>The genome of Folsomia candida.</title>
        <authorList>
            <person name="Faddeeva A."/>
            <person name="Derks M.F."/>
            <person name="Anvar Y."/>
            <person name="Smit S."/>
            <person name="Van Straalen N."/>
            <person name="Roelofs D."/>
        </authorList>
    </citation>
    <scope>NUCLEOTIDE SEQUENCE [LARGE SCALE GENOMIC DNA]</scope>
    <source>
        <strain evidence="2 3">VU population</strain>
        <tissue evidence="2">Whole body</tissue>
    </source>
</reference>
<dbReference type="InterPro" id="IPR006073">
    <property type="entry name" value="GTP-bd"/>
</dbReference>
<organism evidence="2 3">
    <name type="scientific">Folsomia candida</name>
    <name type="common">Springtail</name>
    <dbReference type="NCBI Taxonomy" id="158441"/>
    <lineage>
        <taxon>Eukaryota</taxon>
        <taxon>Metazoa</taxon>
        <taxon>Ecdysozoa</taxon>
        <taxon>Arthropoda</taxon>
        <taxon>Hexapoda</taxon>
        <taxon>Collembola</taxon>
        <taxon>Entomobryomorpha</taxon>
        <taxon>Isotomoidea</taxon>
        <taxon>Isotomidae</taxon>
        <taxon>Proisotominae</taxon>
        <taxon>Folsomia</taxon>
    </lineage>
</organism>
<accession>A0A226EBB2</accession>
<protein>
    <recommendedName>
        <fullName evidence="1">G domain-containing protein</fullName>
    </recommendedName>
</protein>
<comment type="caution">
    <text evidence="2">The sequence shown here is derived from an EMBL/GenBank/DDBJ whole genome shotgun (WGS) entry which is preliminary data.</text>
</comment>
<evidence type="ECO:0000313" key="2">
    <source>
        <dbReference type="EMBL" id="OXA54689.1"/>
    </source>
</evidence>
<dbReference type="SUPFAM" id="SSF52540">
    <property type="entry name" value="P-loop containing nucleoside triphosphate hydrolases"/>
    <property type="match status" value="1"/>
</dbReference>
<proteinExistence type="predicted"/>
<dbReference type="OrthoDB" id="8954335at2759"/>
<gene>
    <name evidence="2" type="ORF">Fcan01_11582</name>
</gene>
<dbReference type="PROSITE" id="PS00675">
    <property type="entry name" value="SIGMA54_INTERACT_1"/>
    <property type="match status" value="1"/>
</dbReference>
<evidence type="ECO:0000313" key="3">
    <source>
        <dbReference type="Proteomes" id="UP000198287"/>
    </source>
</evidence>
<dbReference type="EMBL" id="LNIX01000005">
    <property type="protein sequence ID" value="OXA54689.1"/>
    <property type="molecule type" value="Genomic_DNA"/>
</dbReference>